<evidence type="ECO:0000313" key="3">
    <source>
        <dbReference type="Proteomes" id="UP000477722"/>
    </source>
</evidence>
<name>A0A6G4WS14_9ACTN</name>
<gene>
    <name evidence="2" type="ORF">G5C65_05360</name>
</gene>
<proteinExistence type="predicted"/>
<accession>A0A6G4WS14</accession>
<dbReference type="Proteomes" id="UP000477722">
    <property type="component" value="Unassembled WGS sequence"/>
</dbReference>
<evidence type="ECO:0000256" key="1">
    <source>
        <dbReference type="SAM" id="MobiDB-lite"/>
    </source>
</evidence>
<sequence>MAEHPGWRSAKVIRPGVVTLLERAGPARQTAERETHARVAHLLTKERARGLDELLVVAPELKSTRLNWLVTGPVQASPNSVGGEVEKLRFLRGLDRGAGHPAGAERHWRPQRPRRRPDRVRAGPLAGLPG</sequence>
<evidence type="ECO:0000313" key="2">
    <source>
        <dbReference type="EMBL" id="NGO67793.1"/>
    </source>
</evidence>
<organism evidence="2 3">
    <name type="scientific">Streptomyces boncukensis</name>
    <dbReference type="NCBI Taxonomy" id="2711219"/>
    <lineage>
        <taxon>Bacteria</taxon>
        <taxon>Bacillati</taxon>
        <taxon>Actinomycetota</taxon>
        <taxon>Actinomycetes</taxon>
        <taxon>Kitasatosporales</taxon>
        <taxon>Streptomycetaceae</taxon>
        <taxon>Streptomyces</taxon>
    </lineage>
</organism>
<feature type="compositionally biased region" description="Basic and acidic residues" evidence="1">
    <location>
        <begin position="92"/>
        <end position="108"/>
    </location>
</feature>
<keyword evidence="3" id="KW-1185">Reference proteome</keyword>
<dbReference type="AlphaFoldDB" id="A0A6G4WS14"/>
<feature type="region of interest" description="Disordered" evidence="1">
    <location>
        <begin position="92"/>
        <end position="130"/>
    </location>
</feature>
<protein>
    <submittedName>
        <fullName evidence="2">Uncharacterized protein</fullName>
    </submittedName>
</protein>
<dbReference type="EMBL" id="JAAKZZ010000032">
    <property type="protein sequence ID" value="NGO67793.1"/>
    <property type="molecule type" value="Genomic_DNA"/>
</dbReference>
<dbReference type="RefSeq" id="WP_165297450.1">
    <property type="nucleotide sequence ID" value="NZ_JAAKZZ010000032.1"/>
</dbReference>
<comment type="caution">
    <text evidence="2">The sequence shown here is derived from an EMBL/GenBank/DDBJ whole genome shotgun (WGS) entry which is preliminary data.</text>
</comment>
<reference evidence="2 3" key="1">
    <citation type="submission" date="2020-02" db="EMBL/GenBank/DDBJ databases">
        <title>Whole-genome analyses of novel actinobacteria.</title>
        <authorList>
            <person name="Sahin N."/>
            <person name="Tatar D."/>
        </authorList>
    </citation>
    <scope>NUCLEOTIDE SEQUENCE [LARGE SCALE GENOMIC DNA]</scope>
    <source>
        <strain evidence="2 3">SB3404</strain>
    </source>
</reference>
<feature type="compositionally biased region" description="Basic residues" evidence="1">
    <location>
        <begin position="109"/>
        <end position="118"/>
    </location>
</feature>